<evidence type="ECO:0000313" key="7">
    <source>
        <dbReference type="Proteomes" id="UP000886595"/>
    </source>
</evidence>
<evidence type="ECO:0000313" key="6">
    <source>
        <dbReference type="EMBL" id="KAG2250934.1"/>
    </source>
</evidence>
<keyword evidence="3" id="KW-0295">Fungicide</keyword>
<comment type="caution">
    <text evidence="6">The sequence shown here is derived from an EMBL/GenBank/DDBJ whole genome shotgun (WGS) entry which is preliminary data.</text>
</comment>
<keyword evidence="7" id="KW-1185">Reference proteome</keyword>
<dbReference type="EMBL" id="JAAMPC010000016">
    <property type="protein sequence ID" value="KAG2250934.1"/>
    <property type="molecule type" value="Genomic_DNA"/>
</dbReference>
<dbReference type="GO" id="GO:0050832">
    <property type="term" value="P:defense response to fungus"/>
    <property type="evidence" value="ECO:0007669"/>
    <property type="project" value="UniProtKB-KW"/>
</dbReference>
<keyword evidence="4" id="KW-0611">Plant defense</keyword>
<dbReference type="AlphaFoldDB" id="A0A8X7TR70"/>
<dbReference type="Pfam" id="PF25052">
    <property type="entry name" value="AtDEF-like"/>
    <property type="match status" value="1"/>
</dbReference>
<name>A0A8X7TR70_BRACI</name>
<gene>
    <name evidence="6" type="ORF">Bca52824_081070</name>
</gene>
<dbReference type="InterPro" id="IPR010851">
    <property type="entry name" value="DEFL"/>
</dbReference>
<protein>
    <submittedName>
        <fullName evidence="6">Uncharacterized protein</fullName>
    </submittedName>
</protein>
<organism evidence="6 7">
    <name type="scientific">Brassica carinata</name>
    <name type="common">Ethiopian mustard</name>
    <name type="synonym">Abyssinian cabbage</name>
    <dbReference type="NCBI Taxonomy" id="52824"/>
    <lineage>
        <taxon>Eukaryota</taxon>
        <taxon>Viridiplantae</taxon>
        <taxon>Streptophyta</taxon>
        <taxon>Embryophyta</taxon>
        <taxon>Tracheophyta</taxon>
        <taxon>Spermatophyta</taxon>
        <taxon>Magnoliopsida</taxon>
        <taxon>eudicotyledons</taxon>
        <taxon>Gunneridae</taxon>
        <taxon>Pentapetalae</taxon>
        <taxon>rosids</taxon>
        <taxon>malvids</taxon>
        <taxon>Brassicales</taxon>
        <taxon>Brassicaceae</taxon>
        <taxon>Brassiceae</taxon>
        <taxon>Brassica</taxon>
    </lineage>
</organism>
<evidence type="ECO:0000256" key="2">
    <source>
        <dbReference type="ARBA" id="ARBA00022529"/>
    </source>
</evidence>
<evidence type="ECO:0000256" key="1">
    <source>
        <dbReference type="ARBA" id="ARBA00006722"/>
    </source>
</evidence>
<reference evidence="6 7" key="1">
    <citation type="submission" date="2020-02" db="EMBL/GenBank/DDBJ databases">
        <authorList>
            <person name="Ma Q."/>
            <person name="Huang Y."/>
            <person name="Song X."/>
            <person name="Pei D."/>
        </authorList>
    </citation>
    <scope>NUCLEOTIDE SEQUENCE [LARGE SCALE GENOMIC DNA]</scope>
    <source>
        <strain evidence="6">Sxm20200214</strain>
        <tissue evidence="6">Leaf</tissue>
    </source>
</reference>
<dbReference type="GO" id="GO:0031640">
    <property type="term" value="P:killing of cells of another organism"/>
    <property type="evidence" value="ECO:0007669"/>
    <property type="project" value="UniProtKB-KW"/>
</dbReference>
<accession>A0A8X7TR70</accession>
<evidence type="ECO:0000256" key="3">
    <source>
        <dbReference type="ARBA" id="ARBA00022577"/>
    </source>
</evidence>
<sequence length="104" mass="11784">MHLTSKTYNIKTYTIQRIAMSKFQLAALVISCFLLYASQSKALNLNTKQIGYEDECIYRGSCRFSYECKSRCGPPEFPHGTLGLCMLSPDGSEYLCCCTPYTKH</sequence>
<keyword evidence="2" id="KW-0929">Antimicrobial</keyword>
<keyword evidence="5" id="KW-1015">Disulfide bond</keyword>
<evidence type="ECO:0000256" key="4">
    <source>
        <dbReference type="ARBA" id="ARBA00022821"/>
    </source>
</evidence>
<dbReference type="Proteomes" id="UP000886595">
    <property type="component" value="Unassembled WGS sequence"/>
</dbReference>
<proteinExistence type="inferred from homology"/>
<dbReference type="OrthoDB" id="1026129at2759"/>
<evidence type="ECO:0000256" key="5">
    <source>
        <dbReference type="ARBA" id="ARBA00023157"/>
    </source>
</evidence>
<comment type="similarity">
    <text evidence="1">Belongs to the DEFL family.</text>
</comment>